<dbReference type="SUPFAM" id="SSF51261">
    <property type="entry name" value="Duplicated hybrid motif"/>
    <property type="match status" value="1"/>
</dbReference>
<feature type="domain" description="M23ase beta-sheet core" evidence="3">
    <location>
        <begin position="149"/>
        <end position="244"/>
    </location>
</feature>
<dbReference type="CDD" id="cd12797">
    <property type="entry name" value="M23_peptidase"/>
    <property type="match status" value="1"/>
</dbReference>
<dbReference type="Pfam" id="PF01551">
    <property type="entry name" value="Peptidase_M23"/>
    <property type="match status" value="1"/>
</dbReference>
<name>A0A5Q0TG06_9VIBR</name>
<dbReference type="AlphaFoldDB" id="A0A5Q0TG06"/>
<dbReference type="InterPro" id="IPR011055">
    <property type="entry name" value="Dup_hybrid_motif"/>
</dbReference>
<proteinExistence type="predicted"/>
<feature type="region of interest" description="Disordered" evidence="2">
    <location>
        <begin position="293"/>
        <end position="315"/>
    </location>
</feature>
<reference evidence="4 5" key="1">
    <citation type="submission" date="2019-10" db="EMBL/GenBank/DDBJ databases">
        <title>Vibrio sp. nov., isolated from Coralline algae surface.</title>
        <authorList>
            <person name="Geng Y."/>
            <person name="Zhang X."/>
        </authorList>
    </citation>
    <scope>NUCLEOTIDE SEQUENCE [LARGE SCALE GENOMIC DNA]</scope>
    <source>
        <strain evidence="4 5">SM1977</strain>
    </source>
</reference>
<dbReference type="PANTHER" id="PTHR21666">
    <property type="entry name" value="PEPTIDASE-RELATED"/>
    <property type="match status" value="1"/>
</dbReference>
<dbReference type="EMBL" id="CP045699">
    <property type="protein sequence ID" value="QGA66063.1"/>
    <property type="molecule type" value="Genomic_DNA"/>
</dbReference>
<accession>A0A5Q0TG06</accession>
<dbReference type="Gene3D" id="2.70.70.10">
    <property type="entry name" value="Glucose Permease (Domain IIA)"/>
    <property type="match status" value="1"/>
</dbReference>
<keyword evidence="5" id="KW-1185">Reference proteome</keyword>
<evidence type="ECO:0000256" key="1">
    <source>
        <dbReference type="ARBA" id="ARBA00022729"/>
    </source>
</evidence>
<protein>
    <submittedName>
        <fullName evidence="4">Peptidoglycan DD-metalloendopeptidase family protein</fullName>
    </submittedName>
</protein>
<evidence type="ECO:0000313" key="5">
    <source>
        <dbReference type="Proteomes" id="UP000348942"/>
    </source>
</evidence>
<sequence>MSAILLIFGCVFFSLSSLIGSFFTSLPPKTAGITINYLHQKSQQYKDLYNDQLLINQNLQSDLALLDEESPQLDDEEGVEIVVTNTNQAISSLLLSFSQSNPDDTIPDLSPAVKATLFRMIPNDSPMSYTRVSSPYGTRVHPITGKSKRHLGIDLTCPSGGSIYSTADGVVELTRPSNQGYGNLIKIRHGFGFISMYAHLHRFLVKTGQFVEKGDPIALCGSTGLSTGPHLHYEIRFLGQTLDPKDFMQWQPENFDRLFKQQKIVHWAALVKNINGLVQLQSLLERTTKHRTINKKSVEKSTSKTKPPTLHRQKELQDFGIDESGWENVTSNKHNTDNLTAVR</sequence>
<dbReference type="PANTHER" id="PTHR21666:SF289">
    <property type="entry name" value="L-ALA--D-GLU ENDOPEPTIDASE"/>
    <property type="match status" value="1"/>
</dbReference>
<dbReference type="Proteomes" id="UP000348942">
    <property type="component" value="Chromosome 1"/>
</dbReference>
<evidence type="ECO:0000256" key="2">
    <source>
        <dbReference type="SAM" id="MobiDB-lite"/>
    </source>
</evidence>
<gene>
    <name evidence="4" type="ORF">GFB47_08980</name>
</gene>
<dbReference type="InterPro" id="IPR016047">
    <property type="entry name" value="M23ase_b-sheet_dom"/>
</dbReference>
<evidence type="ECO:0000259" key="3">
    <source>
        <dbReference type="Pfam" id="PF01551"/>
    </source>
</evidence>
<organism evidence="4 5">
    <name type="scientific">Vibrio algicola</name>
    <dbReference type="NCBI Taxonomy" id="2662262"/>
    <lineage>
        <taxon>Bacteria</taxon>
        <taxon>Pseudomonadati</taxon>
        <taxon>Pseudomonadota</taxon>
        <taxon>Gammaproteobacteria</taxon>
        <taxon>Vibrionales</taxon>
        <taxon>Vibrionaceae</taxon>
        <taxon>Vibrio</taxon>
    </lineage>
</organism>
<dbReference type="GO" id="GO:0004222">
    <property type="term" value="F:metalloendopeptidase activity"/>
    <property type="evidence" value="ECO:0007669"/>
    <property type="project" value="TreeGrafter"/>
</dbReference>
<dbReference type="FunFam" id="2.70.70.10:FF:000006">
    <property type="entry name" value="M23 family peptidase"/>
    <property type="match status" value="1"/>
</dbReference>
<evidence type="ECO:0000313" key="4">
    <source>
        <dbReference type="EMBL" id="QGA66063.1"/>
    </source>
</evidence>
<dbReference type="InterPro" id="IPR050570">
    <property type="entry name" value="Cell_wall_metabolism_enzyme"/>
</dbReference>
<keyword evidence="1" id="KW-0732">Signal</keyword>